<dbReference type="GO" id="GO:0008168">
    <property type="term" value="F:methyltransferase activity"/>
    <property type="evidence" value="ECO:0007669"/>
    <property type="project" value="UniProtKB-KW"/>
</dbReference>
<name>A0A1H6A5U9_9BACT</name>
<dbReference type="AlphaFoldDB" id="A0A1H6A5U9"/>
<dbReference type="Pfam" id="PF13578">
    <property type="entry name" value="Methyltransf_24"/>
    <property type="match status" value="1"/>
</dbReference>
<dbReference type="EMBL" id="FNVR01000037">
    <property type="protein sequence ID" value="SEG43742.1"/>
    <property type="molecule type" value="Genomic_DNA"/>
</dbReference>
<keyword evidence="1" id="KW-0808">Transferase</keyword>
<proteinExistence type="predicted"/>
<dbReference type="OrthoDB" id="2067924at2"/>
<dbReference type="Proteomes" id="UP000236736">
    <property type="component" value="Unassembled WGS sequence"/>
</dbReference>
<dbReference type="SUPFAM" id="SSF53335">
    <property type="entry name" value="S-adenosyl-L-methionine-dependent methyltransferases"/>
    <property type="match status" value="1"/>
</dbReference>
<keyword evidence="2" id="KW-1185">Reference proteome</keyword>
<dbReference type="GO" id="GO:0032259">
    <property type="term" value="P:methylation"/>
    <property type="evidence" value="ECO:0007669"/>
    <property type="project" value="UniProtKB-KW"/>
</dbReference>
<gene>
    <name evidence="1" type="ORF">SAMN03080598_03926</name>
</gene>
<dbReference type="InterPro" id="IPR029063">
    <property type="entry name" value="SAM-dependent_MTases_sf"/>
</dbReference>
<keyword evidence="1" id="KW-0489">Methyltransferase</keyword>
<sequence length="362" mass="41944">MLKSLSKIYTRSPKQNFEEIYSNFNNIFKIDEATQKLWGIDLLKDVLVEPVEQIEKKQLNYNQIDFSEIEFYEESILGDIKDNLQGPIEGTDFLKCEMSYKEMAFLNGIIRKAKPKTIVEMGLSAGGSTCVILNAIRDMENTKLYSFDYNSIWYKEKKLGQDKGRKTGFLVDQLFPNQKSKWSLHTGGVPCKHFDVLPEDGVDICFIDTAHANPGEHLNILEILPFMNKNSIIVYHDTAFHTIYHKDGSTNCVSINTLNGKRILLKSEKAFGLPNIGAVIIDKNVENMLHALFSNLSLPWSYRITEDDFIQMFKHFSRFYPKDLVDLYVYYCCFYMSGGMQNKKFPPHFEKEYSKRTKREIT</sequence>
<reference evidence="2" key="1">
    <citation type="submission" date="2016-10" db="EMBL/GenBank/DDBJ databases">
        <authorList>
            <person name="Varghese N."/>
            <person name="Submissions S."/>
        </authorList>
    </citation>
    <scope>NUCLEOTIDE SEQUENCE [LARGE SCALE GENOMIC DNA]</scope>
    <source>
        <strain evidence="2">DSM 17298</strain>
    </source>
</reference>
<dbReference type="RefSeq" id="WP_103926486.1">
    <property type="nucleotide sequence ID" value="NZ_FNVR01000037.1"/>
</dbReference>
<evidence type="ECO:0000313" key="2">
    <source>
        <dbReference type="Proteomes" id="UP000236736"/>
    </source>
</evidence>
<accession>A0A1H6A5U9</accession>
<dbReference type="STRING" id="1120964.GCA_001313265_06761"/>
<evidence type="ECO:0000313" key="1">
    <source>
        <dbReference type="EMBL" id="SEG43742.1"/>
    </source>
</evidence>
<organism evidence="1 2">
    <name type="scientific">Algoriphagus boritolerans DSM 17298 = JCM 18970</name>
    <dbReference type="NCBI Taxonomy" id="1120964"/>
    <lineage>
        <taxon>Bacteria</taxon>
        <taxon>Pseudomonadati</taxon>
        <taxon>Bacteroidota</taxon>
        <taxon>Cytophagia</taxon>
        <taxon>Cytophagales</taxon>
        <taxon>Cyclobacteriaceae</taxon>
        <taxon>Algoriphagus</taxon>
    </lineage>
</organism>
<dbReference type="Gene3D" id="3.40.50.150">
    <property type="entry name" value="Vaccinia Virus protein VP39"/>
    <property type="match status" value="1"/>
</dbReference>
<protein>
    <submittedName>
        <fullName evidence="1">Methyltransferase domain-containing protein</fullName>
    </submittedName>
</protein>